<evidence type="ECO:0000256" key="3">
    <source>
        <dbReference type="ARBA" id="ARBA00025603"/>
    </source>
</evidence>
<evidence type="ECO:0000256" key="5">
    <source>
        <dbReference type="RuleBase" id="RU363029"/>
    </source>
</evidence>
<reference evidence="6" key="1">
    <citation type="journal article" date="2015" name="J. Plant Pathol.">
        <title>First report of Euphorbia yellow leaf curl virus infecting Hibiscus syriacas.</title>
        <authorList>
            <person name="Riaz H."/>
            <person name="Ashfaq M."/>
            <person name="Mukhtar T."/>
            <person name="Riaz T."/>
        </authorList>
    </citation>
    <scope>NUCLEOTIDE SEQUENCE</scope>
    <source>
        <strain evidence="6">PK2</strain>
    </source>
</reference>
<comment type="function">
    <text evidence="3">Increases viral DNA accumulation. Enhances infectivity and symptom expression.</text>
</comment>
<dbReference type="GO" id="GO:0016032">
    <property type="term" value="P:viral process"/>
    <property type="evidence" value="ECO:0007669"/>
    <property type="project" value="InterPro"/>
</dbReference>
<dbReference type="Pfam" id="PF01407">
    <property type="entry name" value="Gemini_AL3"/>
    <property type="match status" value="1"/>
</dbReference>
<dbReference type="InterPro" id="IPR000657">
    <property type="entry name" value="Gemini_AL3"/>
</dbReference>
<proteinExistence type="inferred from homology"/>
<keyword evidence="2 5" id="KW-0945">Host-virus interaction</keyword>
<dbReference type="EMBL" id="KP780424">
    <property type="protein sequence ID" value="AKF43475.1"/>
    <property type="molecule type" value="Genomic_DNA"/>
</dbReference>
<protein>
    <recommendedName>
        <fullName evidence="5">Replication enhancer</fullName>
        <shortName evidence="5">REn</shortName>
    </recommendedName>
</protein>
<evidence type="ECO:0000313" key="6">
    <source>
        <dbReference type="EMBL" id="AKF43475.1"/>
    </source>
</evidence>
<comment type="similarity">
    <text evidence="1 5">Belongs to the geminiviridae replication enhancer protein family.</text>
</comment>
<comment type="subunit">
    <text evidence="4 5">Homooligomer. Interacts with the replication-associated protein (REP). Interacts with host proliferating cell nuclear antigen (PCNA). Interacts with host retinoblastoma-related protein 1 (RBR1), and may thereby deregulate the host cell cycle. Oligomerization and interaction with PCNA are necessary for optimal replication enhancement.</text>
</comment>
<gene>
    <name evidence="6" type="primary">AC3</name>
</gene>
<dbReference type="PRINTS" id="PR00231">
    <property type="entry name" value="GEMCOATAL3"/>
</dbReference>
<evidence type="ECO:0000256" key="1">
    <source>
        <dbReference type="ARBA" id="ARBA00009424"/>
    </source>
</evidence>
<name>A0A0F6SYZ3_9GEMI</name>
<evidence type="ECO:0000256" key="2">
    <source>
        <dbReference type="ARBA" id="ARBA00022581"/>
    </source>
</evidence>
<evidence type="ECO:0000256" key="4">
    <source>
        <dbReference type="ARBA" id="ARBA00025955"/>
    </source>
</evidence>
<organism evidence="6">
    <name type="scientific">Euphorbia yellow leaf curl virus</name>
    <dbReference type="NCBI Taxonomy" id="1578825"/>
    <lineage>
        <taxon>Viruses</taxon>
        <taxon>Monodnaviria</taxon>
        <taxon>Shotokuvirae</taxon>
        <taxon>Cressdnaviricota</taxon>
        <taxon>Repensiviricetes</taxon>
        <taxon>Geplafuvirales</taxon>
        <taxon>Geminiviridae</taxon>
        <taxon>Begomovirus</taxon>
        <taxon>Begomovirus euphorbiaflavi</taxon>
    </lineage>
</organism>
<accession>A0A0F6SYZ3</accession>
<sequence length="134" mass="15750">MDSRTGEPITAAQAVNGGYIWEIQNPLFFKFLEHHTRPFLRNKDISPVQIQFNSNRRKPWGIHKCFLAFRIWRTSQPSTGHFLRVFKTQVIKYLDNLGVISINNVIRAVDHVLWDVLHHVVYVEQSSSIKFNLY</sequence>